<dbReference type="Proteomes" id="UP000609651">
    <property type="component" value="Unassembled WGS sequence"/>
</dbReference>
<proteinExistence type="inferred from homology"/>
<feature type="compositionally biased region" description="Polar residues" evidence="12">
    <location>
        <begin position="79"/>
        <end position="99"/>
    </location>
</feature>
<feature type="domain" description="Peripheral subunit-binding (PSBD)" evidence="14">
    <location>
        <begin position="121"/>
        <end position="158"/>
    </location>
</feature>
<dbReference type="Gene3D" id="2.40.50.100">
    <property type="match status" value="1"/>
</dbReference>
<dbReference type="EMBL" id="WTPX01000091">
    <property type="protein sequence ID" value="NNJ26677.1"/>
    <property type="molecule type" value="Genomic_DNA"/>
</dbReference>
<protein>
    <recommendedName>
        <fullName evidence="5 11">Dihydrolipoyllysine-residue succinyltransferase component of 2-oxoglutarate dehydrogenase complex</fullName>
        <ecNumber evidence="4 11">2.3.1.61</ecNumber>
    </recommendedName>
    <alternativeName>
        <fullName evidence="11">2-oxoglutarate dehydrogenase complex component E2</fullName>
    </alternativeName>
</protein>
<feature type="domain" description="Lipoyl-binding" evidence="13">
    <location>
        <begin position="1"/>
        <end position="61"/>
    </location>
</feature>
<dbReference type="InterPro" id="IPR011053">
    <property type="entry name" value="Single_hybrid_motif"/>
</dbReference>
<evidence type="ECO:0000256" key="12">
    <source>
        <dbReference type="SAM" id="MobiDB-lite"/>
    </source>
</evidence>
<evidence type="ECO:0000256" key="10">
    <source>
        <dbReference type="ARBA" id="ARBA00052761"/>
    </source>
</evidence>
<dbReference type="SUPFAM" id="SSF52777">
    <property type="entry name" value="CoA-dependent acyltransferases"/>
    <property type="match status" value="1"/>
</dbReference>
<evidence type="ECO:0000256" key="6">
    <source>
        <dbReference type="ARBA" id="ARBA00022532"/>
    </source>
</evidence>
<keyword evidence="16" id="KW-1185">Reference proteome</keyword>
<keyword evidence="9 11" id="KW-0012">Acyltransferase</keyword>
<feature type="region of interest" description="Disordered" evidence="12">
    <location>
        <begin position="54"/>
        <end position="120"/>
    </location>
</feature>
<keyword evidence="7 11" id="KW-0808">Transferase</keyword>
<dbReference type="InterPro" id="IPR050537">
    <property type="entry name" value="2-oxoacid_dehydrogenase"/>
</dbReference>
<evidence type="ECO:0000313" key="15">
    <source>
        <dbReference type="EMBL" id="NNJ26677.1"/>
    </source>
</evidence>
<reference evidence="15 16" key="1">
    <citation type="journal article" date="2020" name="Syst. Appl. Microbiol.">
        <title>Alienimonas chondri sp. nov., a novel planctomycete isolated from the biofilm of the red alga Chondrus crispus.</title>
        <authorList>
            <person name="Vitorino I."/>
            <person name="Albuquerque L."/>
            <person name="Wiegand S."/>
            <person name="Kallscheuer N."/>
            <person name="da Costa M.S."/>
            <person name="Lobo-da-Cunha A."/>
            <person name="Jogler C."/>
            <person name="Lage O.M."/>
        </authorList>
    </citation>
    <scope>NUCLEOTIDE SEQUENCE [LARGE SCALE GENOMIC DNA]</scope>
    <source>
        <strain evidence="15 16">LzC2</strain>
    </source>
</reference>
<evidence type="ECO:0000259" key="13">
    <source>
        <dbReference type="PROSITE" id="PS50968"/>
    </source>
</evidence>
<evidence type="ECO:0000256" key="1">
    <source>
        <dbReference type="ARBA" id="ARBA00004052"/>
    </source>
</evidence>
<dbReference type="SUPFAM" id="SSF51230">
    <property type="entry name" value="Single hybrid motif"/>
    <property type="match status" value="1"/>
</dbReference>
<dbReference type="InterPro" id="IPR003016">
    <property type="entry name" value="2-oxoA_DH_lipoyl-BS"/>
</dbReference>
<dbReference type="InterPro" id="IPR006255">
    <property type="entry name" value="SucB"/>
</dbReference>
<evidence type="ECO:0000256" key="8">
    <source>
        <dbReference type="ARBA" id="ARBA00022823"/>
    </source>
</evidence>
<dbReference type="Gene3D" id="3.30.559.10">
    <property type="entry name" value="Chloramphenicol acetyltransferase-like domain"/>
    <property type="match status" value="1"/>
</dbReference>
<evidence type="ECO:0000256" key="5">
    <source>
        <dbReference type="ARBA" id="ARBA00019511"/>
    </source>
</evidence>
<keyword evidence="6 11" id="KW-0816">Tricarboxylic acid cycle</keyword>
<dbReference type="NCBIfam" id="NF004309">
    <property type="entry name" value="PRK05704.1"/>
    <property type="match status" value="1"/>
</dbReference>
<evidence type="ECO:0000256" key="7">
    <source>
        <dbReference type="ARBA" id="ARBA00022679"/>
    </source>
</evidence>
<accession>A0ABX1VFR8</accession>
<evidence type="ECO:0000313" key="16">
    <source>
        <dbReference type="Proteomes" id="UP000609651"/>
    </source>
</evidence>
<feature type="compositionally biased region" description="Gly residues" evidence="12">
    <location>
        <begin position="65"/>
        <end position="75"/>
    </location>
</feature>
<dbReference type="PROSITE" id="PS00189">
    <property type="entry name" value="LIPOYL"/>
    <property type="match status" value="1"/>
</dbReference>
<dbReference type="InterPro" id="IPR000089">
    <property type="entry name" value="Biotin_lipoyl"/>
</dbReference>
<comment type="catalytic activity">
    <reaction evidence="10 11">
        <text>N(6)-[(R)-dihydrolipoyl]-L-lysyl-[protein] + succinyl-CoA = N(6)-[(R)-S(8)-succinyldihydrolipoyl]-L-lysyl-[protein] + CoA</text>
        <dbReference type="Rhea" id="RHEA:15213"/>
        <dbReference type="Rhea" id="RHEA-COMP:10475"/>
        <dbReference type="Rhea" id="RHEA-COMP:20092"/>
        <dbReference type="ChEBI" id="CHEBI:57287"/>
        <dbReference type="ChEBI" id="CHEBI:57292"/>
        <dbReference type="ChEBI" id="CHEBI:83100"/>
        <dbReference type="ChEBI" id="CHEBI:83120"/>
        <dbReference type="EC" id="2.3.1.61"/>
    </reaction>
</comment>
<gene>
    <name evidence="15" type="primary">sucB</name>
    <name evidence="15" type="ORF">LzC2_27670</name>
</gene>
<sequence length="419" mass="43886">MQVAAWNAAEGDAVERDQVIVELETDKATSEVTAPASGRLAKILIPEGETVEVGDVLAQIEEGEGGSSSGDGGSESAGVASTEQKTPNESASPQRTGTTADPRREEPAPSSPSAGSRGDAHVMPAAQVALEKSGLSASQVIGTGPGGRVLKEDVQKAVAGGAKAELVKADAPAAAPMTVGPEGGEPGRAVKRQRMTPIRKKIAASLVSAQQNAALLTTFNEIDMSAVKEARAKYGEAFLKKYDIKLGFSSFFVKAVVDALHTVPQVGAQIDGDELVYYDYCDISVAVGGGKGLTVPVIRNAETLAFSEIEQTVADFGRRAKAGKIGLEELRGGTFTITNGGIYGSLLSTPIVNPPQSGILGMHNIVDRPVVVDGEIVIRPMMYVALTYDHRVVDGREAVTFLMRIKESIEDPGRMLMEV</sequence>
<dbReference type="PANTHER" id="PTHR43416">
    <property type="entry name" value="DIHYDROLIPOYLLYSINE-RESIDUE SUCCINYLTRANSFERASE COMPONENT OF 2-OXOGLUTARATE DEHYDROGENASE COMPLEX, MITOCHONDRIAL-RELATED"/>
    <property type="match status" value="1"/>
</dbReference>
<keyword evidence="8 11" id="KW-0450">Lipoyl</keyword>
<dbReference type="PANTHER" id="PTHR43416:SF5">
    <property type="entry name" value="DIHYDROLIPOYLLYSINE-RESIDUE SUCCINYLTRANSFERASE COMPONENT OF 2-OXOGLUTARATE DEHYDROGENASE COMPLEX, MITOCHONDRIAL"/>
    <property type="match status" value="1"/>
</dbReference>
<dbReference type="CDD" id="cd06849">
    <property type="entry name" value="lipoyl_domain"/>
    <property type="match status" value="1"/>
</dbReference>
<dbReference type="Pfam" id="PF00198">
    <property type="entry name" value="2-oxoacid_dh"/>
    <property type="match status" value="1"/>
</dbReference>
<dbReference type="PROSITE" id="PS50968">
    <property type="entry name" value="BIOTINYL_LIPOYL"/>
    <property type="match status" value="1"/>
</dbReference>
<dbReference type="InterPro" id="IPR023213">
    <property type="entry name" value="CAT-like_dom_sf"/>
</dbReference>
<evidence type="ECO:0000256" key="9">
    <source>
        <dbReference type="ARBA" id="ARBA00023315"/>
    </source>
</evidence>
<comment type="pathway">
    <text evidence="2 11">Amino-acid degradation; L-lysine degradation via saccharopine pathway; glutaryl-CoA from L-lysine: step 6/6.</text>
</comment>
<organism evidence="15 16">
    <name type="scientific">Alienimonas chondri</name>
    <dbReference type="NCBI Taxonomy" id="2681879"/>
    <lineage>
        <taxon>Bacteria</taxon>
        <taxon>Pseudomonadati</taxon>
        <taxon>Planctomycetota</taxon>
        <taxon>Planctomycetia</taxon>
        <taxon>Planctomycetales</taxon>
        <taxon>Planctomycetaceae</taxon>
        <taxon>Alienimonas</taxon>
    </lineage>
</organism>
<dbReference type="InterPro" id="IPR036625">
    <property type="entry name" value="E3-bd_dom_sf"/>
</dbReference>
<dbReference type="Gene3D" id="4.10.320.10">
    <property type="entry name" value="E3-binding domain"/>
    <property type="match status" value="1"/>
</dbReference>
<dbReference type="SUPFAM" id="SSF47005">
    <property type="entry name" value="Peripheral subunit-binding domain of 2-oxo acid dehydrogenase complex"/>
    <property type="match status" value="1"/>
</dbReference>
<dbReference type="Pfam" id="PF02817">
    <property type="entry name" value="E3_binding"/>
    <property type="match status" value="1"/>
</dbReference>
<comment type="cofactor">
    <cofactor evidence="11">
        <name>(R)-lipoate</name>
        <dbReference type="ChEBI" id="CHEBI:83088"/>
    </cofactor>
    <text evidence="11">Binds 1 lipoyl cofactor covalently.</text>
</comment>
<comment type="function">
    <text evidence="1 11">E2 component of the 2-oxoglutarate dehydrogenase (OGDH) complex which catalyzes the second step in the conversion of 2-oxoglutarate to succinyl-CoA and CO(2).</text>
</comment>
<dbReference type="Pfam" id="PF00364">
    <property type="entry name" value="Biotin_lipoyl"/>
    <property type="match status" value="1"/>
</dbReference>
<evidence type="ECO:0000256" key="11">
    <source>
        <dbReference type="RuleBase" id="RU361138"/>
    </source>
</evidence>
<comment type="similarity">
    <text evidence="3 11">Belongs to the 2-oxoacid dehydrogenase family.</text>
</comment>
<evidence type="ECO:0000259" key="14">
    <source>
        <dbReference type="PROSITE" id="PS51826"/>
    </source>
</evidence>
<name>A0ABX1VFR8_9PLAN</name>
<dbReference type="NCBIfam" id="TIGR01347">
    <property type="entry name" value="sucB"/>
    <property type="match status" value="1"/>
</dbReference>
<dbReference type="GO" id="GO:0004149">
    <property type="term" value="F:dihydrolipoyllysine-residue succinyltransferase activity"/>
    <property type="evidence" value="ECO:0007669"/>
    <property type="project" value="UniProtKB-EC"/>
</dbReference>
<dbReference type="EC" id="2.3.1.61" evidence="4 11"/>
<dbReference type="InterPro" id="IPR001078">
    <property type="entry name" value="2-oxoacid_DH_actylTfrase"/>
</dbReference>
<evidence type="ECO:0000256" key="2">
    <source>
        <dbReference type="ARBA" id="ARBA00005145"/>
    </source>
</evidence>
<comment type="caution">
    <text evidence="15">The sequence shown here is derived from an EMBL/GenBank/DDBJ whole genome shotgun (WGS) entry which is preliminary data.</text>
</comment>
<evidence type="ECO:0000256" key="4">
    <source>
        <dbReference type="ARBA" id="ARBA00012945"/>
    </source>
</evidence>
<dbReference type="InterPro" id="IPR004167">
    <property type="entry name" value="PSBD"/>
</dbReference>
<evidence type="ECO:0000256" key="3">
    <source>
        <dbReference type="ARBA" id="ARBA00007317"/>
    </source>
</evidence>
<dbReference type="PROSITE" id="PS51826">
    <property type="entry name" value="PSBD"/>
    <property type="match status" value="1"/>
</dbReference>